<dbReference type="Gene3D" id="3.40.1350.80">
    <property type="match status" value="1"/>
</dbReference>
<dbReference type="RefSeq" id="WP_078933781.1">
    <property type="nucleotide sequence ID" value="NZ_FUWG01000014.1"/>
</dbReference>
<name>A0A1T4M7P8_TREPO</name>
<reference evidence="3 4" key="1">
    <citation type="submission" date="2017-02" db="EMBL/GenBank/DDBJ databases">
        <authorList>
            <person name="Peterson S.W."/>
        </authorList>
    </citation>
    <scope>NUCLEOTIDE SEQUENCE [LARGE SCALE GENOMIC DNA]</scope>
    <source>
        <strain evidence="3 4">ATCC BAA-908</strain>
    </source>
</reference>
<organism evidence="3 4">
    <name type="scientific">Treponema porcinum</name>
    <dbReference type="NCBI Taxonomy" id="261392"/>
    <lineage>
        <taxon>Bacteria</taxon>
        <taxon>Pseudomonadati</taxon>
        <taxon>Spirochaetota</taxon>
        <taxon>Spirochaetia</taxon>
        <taxon>Spirochaetales</taxon>
        <taxon>Treponemataceae</taxon>
        <taxon>Treponema</taxon>
    </lineage>
</organism>
<dbReference type="InterPro" id="IPR009528">
    <property type="entry name" value="Restrct_endonuc_II_BsuBI_C"/>
</dbReference>
<evidence type="ECO:0000259" key="1">
    <source>
        <dbReference type="Pfam" id="PF06616"/>
    </source>
</evidence>
<dbReference type="GO" id="GO:0003677">
    <property type="term" value="F:DNA binding"/>
    <property type="evidence" value="ECO:0007669"/>
    <property type="project" value="InterPro"/>
</dbReference>
<dbReference type="EMBL" id="FUWG01000014">
    <property type="protein sequence ID" value="SJZ62942.1"/>
    <property type="molecule type" value="Genomic_DNA"/>
</dbReference>
<dbReference type="GO" id="GO:0009036">
    <property type="term" value="F:type II site-specific deoxyribonuclease activity"/>
    <property type="evidence" value="ECO:0007669"/>
    <property type="project" value="InterPro"/>
</dbReference>
<dbReference type="Pfam" id="PF06616">
    <property type="entry name" value="BsuBI_PstI_RE"/>
    <property type="match status" value="1"/>
</dbReference>
<dbReference type="InterPro" id="IPR041962">
    <property type="entry name" value="BsuBI/PstI_N_sf"/>
</dbReference>
<dbReference type="InterPro" id="IPR041963">
    <property type="entry name" value="BsuBI/PstI_C_sf"/>
</dbReference>
<dbReference type="Proteomes" id="UP000190423">
    <property type="component" value="Unassembled WGS sequence"/>
</dbReference>
<sequence>MKIDEQIKQKLEEAIDILKKFGMPSTQQNERTAYCLLSLLNVTPEKEWKNAENPLVGITPMMTFAKEYYNKEYAPNTRETFRRFSTHQMVQAGIVLYNPDKPDRPVNSPNAVYQISPKALEVIKAYKTSAFDTLLADFIKNQSTLSAQYAHEREMNMVSVKIKKNHSIQISPGKHSELIRDIIEQMAPRFLPNSTLIYVGDTGEKWGYYDQELAGNLLFNVQQHGKMPDVILYVENKKWLVLVESVTSHGPVDSKRYIELEELFSNVNVDKVYISAFPDKKTFTHYAQEIAWETEAWIADNPTHMIHFNGDKFIGPHKK</sequence>
<dbReference type="InterPro" id="IPR041454">
    <property type="entry name" value="BsuBI/PstI_N"/>
</dbReference>
<gene>
    <name evidence="3" type="ORF">SAMN02745149_01881</name>
</gene>
<dbReference type="GO" id="GO:0009307">
    <property type="term" value="P:DNA restriction-modification system"/>
    <property type="evidence" value="ECO:0007669"/>
    <property type="project" value="InterPro"/>
</dbReference>
<dbReference type="Gene3D" id="1.10.10.1820">
    <property type="entry name" value="BsuBI/PstI restriction endonuclease-like"/>
    <property type="match status" value="1"/>
</dbReference>
<evidence type="ECO:0000259" key="2">
    <source>
        <dbReference type="Pfam" id="PF17728"/>
    </source>
</evidence>
<feature type="domain" description="BsuBI/PstI restriction endonuclease HTH" evidence="2">
    <location>
        <begin position="9"/>
        <end position="146"/>
    </location>
</feature>
<dbReference type="GeneID" id="78317162"/>
<evidence type="ECO:0000313" key="4">
    <source>
        <dbReference type="Proteomes" id="UP000190423"/>
    </source>
</evidence>
<dbReference type="STRING" id="261392.SAMN02745149_01881"/>
<dbReference type="AlphaFoldDB" id="A0A1T4M7P8"/>
<dbReference type="Pfam" id="PF17728">
    <property type="entry name" value="BsuBI_PstI_RE_N"/>
    <property type="match status" value="1"/>
</dbReference>
<protein>
    <submittedName>
        <fullName evidence="3">Type II restriction enzyme</fullName>
    </submittedName>
</protein>
<keyword evidence="4" id="KW-1185">Reference proteome</keyword>
<dbReference type="OrthoDB" id="9798907at2"/>
<evidence type="ECO:0000313" key="3">
    <source>
        <dbReference type="EMBL" id="SJZ62942.1"/>
    </source>
</evidence>
<dbReference type="GO" id="GO:0000287">
    <property type="term" value="F:magnesium ion binding"/>
    <property type="evidence" value="ECO:0007669"/>
    <property type="project" value="InterPro"/>
</dbReference>
<feature type="domain" description="BsuBI/PstI restriction endonuclease" evidence="1">
    <location>
        <begin position="158"/>
        <end position="310"/>
    </location>
</feature>
<accession>A0A1T4M7P8</accession>
<proteinExistence type="predicted"/>